<dbReference type="AlphaFoldDB" id="A0A1W9KNJ4"/>
<dbReference type="SMART" id="SM00100">
    <property type="entry name" value="cNMP"/>
    <property type="match status" value="1"/>
</dbReference>
<dbReference type="InterPro" id="IPR018490">
    <property type="entry name" value="cNMP-bd_dom_sf"/>
</dbReference>
<feature type="domain" description="Cyclic nucleotide-binding" evidence="1">
    <location>
        <begin position="34"/>
        <end position="153"/>
    </location>
</feature>
<dbReference type="InterPro" id="IPR050397">
    <property type="entry name" value="Env_Response_Regulators"/>
</dbReference>
<dbReference type="PANTHER" id="PTHR24567:SF74">
    <property type="entry name" value="HTH-TYPE TRANSCRIPTIONAL REGULATOR ARCR"/>
    <property type="match status" value="1"/>
</dbReference>
<name>A0A1W9KNJ4_9BURK</name>
<evidence type="ECO:0000259" key="1">
    <source>
        <dbReference type="PROSITE" id="PS50042"/>
    </source>
</evidence>
<dbReference type="Proteomes" id="UP000192505">
    <property type="component" value="Unassembled WGS sequence"/>
</dbReference>
<dbReference type="InterPro" id="IPR014710">
    <property type="entry name" value="RmlC-like_jellyroll"/>
</dbReference>
<organism evidence="2 3">
    <name type="scientific">Rhodoferax ferrireducens</name>
    <dbReference type="NCBI Taxonomy" id="192843"/>
    <lineage>
        <taxon>Bacteria</taxon>
        <taxon>Pseudomonadati</taxon>
        <taxon>Pseudomonadota</taxon>
        <taxon>Betaproteobacteria</taxon>
        <taxon>Burkholderiales</taxon>
        <taxon>Comamonadaceae</taxon>
        <taxon>Rhodoferax</taxon>
    </lineage>
</organism>
<dbReference type="SUPFAM" id="SSF51206">
    <property type="entry name" value="cAMP-binding domain-like"/>
    <property type="match status" value="1"/>
</dbReference>
<gene>
    <name evidence="2" type="ORF">BWK72_20805</name>
</gene>
<comment type="caution">
    <text evidence="2">The sequence shown here is derived from an EMBL/GenBank/DDBJ whole genome shotgun (WGS) entry which is preliminary data.</text>
</comment>
<dbReference type="GO" id="GO:0003700">
    <property type="term" value="F:DNA-binding transcription factor activity"/>
    <property type="evidence" value="ECO:0007669"/>
    <property type="project" value="TreeGrafter"/>
</dbReference>
<reference evidence="2 3" key="1">
    <citation type="submission" date="2017-01" db="EMBL/GenBank/DDBJ databases">
        <title>Novel large sulfur bacteria in the metagenomes of groundwater-fed chemosynthetic microbial mats in the Lake Huron basin.</title>
        <authorList>
            <person name="Sharrar A.M."/>
            <person name="Flood B.E."/>
            <person name="Bailey J.V."/>
            <person name="Jones D.S."/>
            <person name="Biddanda B."/>
            <person name="Ruberg S.A."/>
            <person name="Marcus D.N."/>
            <person name="Dick G.J."/>
        </authorList>
    </citation>
    <scope>NUCLEOTIDE SEQUENCE [LARGE SCALE GENOMIC DNA]</scope>
    <source>
        <strain evidence="2">A7</strain>
    </source>
</reference>
<protein>
    <recommendedName>
        <fullName evidence="1">Cyclic nucleotide-binding domain-containing protein</fullName>
    </recommendedName>
</protein>
<dbReference type="CDD" id="cd00038">
    <property type="entry name" value="CAP_ED"/>
    <property type="match status" value="1"/>
</dbReference>
<dbReference type="Gene3D" id="2.60.120.10">
    <property type="entry name" value="Jelly Rolls"/>
    <property type="match status" value="1"/>
</dbReference>
<dbReference type="PROSITE" id="PS50042">
    <property type="entry name" value="CNMP_BINDING_3"/>
    <property type="match status" value="1"/>
</dbReference>
<dbReference type="InterPro" id="IPR000595">
    <property type="entry name" value="cNMP-bd_dom"/>
</dbReference>
<proteinExistence type="predicted"/>
<sequence>MNSHFAELEPDVEPLGNVKDFVNEFISAVSAGTLLEGFTRRETLLLSGYLECFGVPRHATVLREGDESDFFAILVTGGAVITKLHDGAQKMICAINPGDLIGEMSMIDGQKRFASCITTVPSDFAVLTYDKFKALLADHPRLSNKVLLALLHTTTSRLSRATKELLPNLADFGFV</sequence>
<dbReference type="EMBL" id="MTEI01000040">
    <property type="protein sequence ID" value="OQW85727.1"/>
    <property type="molecule type" value="Genomic_DNA"/>
</dbReference>
<dbReference type="Pfam" id="PF00027">
    <property type="entry name" value="cNMP_binding"/>
    <property type="match status" value="1"/>
</dbReference>
<accession>A0A1W9KNJ4</accession>
<evidence type="ECO:0000313" key="3">
    <source>
        <dbReference type="Proteomes" id="UP000192505"/>
    </source>
</evidence>
<dbReference type="GO" id="GO:0005829">
    <property type="term" value="C:cytosol"/>
    <property type="evidence" value="ECO:0007669"/>
    <property type="project" value="TreeGrafter"/>
</dbReference>
<dbReference type="PANTHER" id="PTHR24567">
    <property type="entry name" value="CRP FAMILY TRANSCRIPTIONAL REGULATORY PROTEIN"/>
    <property type="match status" value="1"/>
</dbReference>
<evidence type="ECO:0000313" key="2">
    <source>
        <dbReference type="EMBL" id="OQW85727.1"/>
    </source>
</evidence>